<keyword evidence="4" id="KW-1185">Reference proteome</keyword>
<reference evidence="3 4" key="1">
    <citation type="submission" date="2020-08" db="EMBL/GenBank/DDBJ databases">
        <title>Sequencing the genomes of 1000 actinobacteria strains.</title>
        <authorList>
            <person name="Klenk H.-P."/>
        </authorList>
    </citation>
    <scope>NUCLEOTIDE SEQUENCE [LARGE SCALE GENOMIC DNA]</scope>
    <source>
        <strain evidence="3 4">DSM 46659</strain>
    </source>
</reference>
<dbReference type="AlphaFoldDB" id="A0A7W9YJG5"/>
<organism evidence="3 4">
    <name type="scientific">Nocardiopsis mwathae</name>
    <dbReference type="NCBI Taxonomy" id="1472723"/>
    <lineage>
        <taxon>Bacteria</taxon>
        <taxon>Bacillati</taxon>
        <taxon>Actinomycetota</taxon>
        <taxon>Actinomycetes</taxon>
        <taxon>Streptosporangiales</taxon>
        <taxon>Nocardiopsidaceae</taxon>
        <taxon>Nocardiopsis</taxon>
    </lineage>
</organism>
<evidence type="ECO:0000313" key="4">
    <source>
        <dbReference type="Proteomes" id="UP000546642"/>
    </source>
</evidence>
<dbReference type="EMBL" id="JACHDS010000001">
    <property type="protein sequence ID" value="MBB6173292.1"/>
    <property type="molecule type" value="Genomic_DNA"/>
</dbReference>
<keyword evidence="2" id="KW-0812">Transmembrane</keyword>
<protein>
    <submittedName>
        <fullName evidence="3">Uncharacterized protein</fullName>
    </submittedName>
</protein>
<dbReference type="RefSeq" id="WP_184076598.1">
    <property type="nucleotide sequence ID" value="NZ_JACHDS010000001.1"/>
</dbReference>
<evidence type="ECO:0000256" key="1">
    <source>
        <dbReference type="SAM" id="MobiDB-lite"/>
    </source>
</evidence>
<evidence type="ECO:0000313" key="3">
    <source>
        <dbReference type="EMBL" id="MBB6173292.1"/>
    </source>
</evidence>
<gene>
    <name evidence="3" type="ORF">HNR23_003352</name>
</gene>
<feature type="compositionally biased region" description="Low complexity" evidence="1">
    <location>
        <begin position="1"/>
        <end position="13"/>
    </location>
</feature>
<feature type="transmembrane region" description="Helical" evidence="2">
    <location>
        <begin position="45"/>
        <end position="66"/>
    </location>
</feature>
<proteinExistence type="predicted"/>
<comment type="caution">
    <text evidence="3">The sequence shown here is derived from an EMBL/GenBank/DDBJ whole genome shotgun (WGS) entry which is preliminary data.</text>
</comment>
<keyword evidence="2" id="KW-1133">Transmembrane helix</keyword>
<dbReference type="Proteomes" id="UP000546642">
    <property type="component" value="Unassembled WGS sequence"/>
</dbReference>
<evidence type="ECO:0000256" key="2">
    <source>
        <dbReference type="SAM" id="Phobius"/>
    </source>
</evidence>
<keyword evidence="2" id="KW-0472">Membrane</keyword>
<feature type="region of interest" description="Disordered" evidence="1">
    <location>
        <begin position="1"/>
        <end position="41"/>
    </location>
</feature>
<sequence>MSSAPTDRPAPDGAGAGTGASPIRQMSLWPPPRSSRHSGKRRRSALFLGAAAVLLLGGVGGAAWALRGDSEPPVATETSVPDSHAGTWTGTMIQRNADGDHILDWDAQVKLESGAERGVAVWTTLNCRGSLTLTTRDGDRLVFDYVETYDPDSRCIDESELVLRPGQINGTLEATWNAVSHDGTAMTSRGTLR</sequence>
<accession>A0A7W9YJG5</accession>
<name>A0A7W9YJG5_9ACTN</name>